<keyword evidence="3" id="KW-0812">Transmembrane</keyword>
<gene>
    <name evidence="4" type="ORF">SAMN06265367_1181</name>
</gene>
<evidence type="ECO:0000256" key="3">
    <source>
        <dbReference type="SAM" id="Phobius"/>
    </source>
</evidence>
<feature type="compositionally biased region" description="Basic residues" evidence="2">
    <location>
        <begin position="65"/>
        <end position="74"/>
    </location>
</feature>
<comment type="caution">
    <text evidence="4">The sequence shown here is derived from an EMBL/GenBank/DDBJ whole genome shotgun (WGS) entry which is preliminary data.</text>
</comment>
<sequence length="86" mass="9857">MSAAELLLSLAGVVTMMLLSVIAYFLKLLIEDTRQLRDELAKLKELFYRLEAEQAVIKNVMQRTRSPRIRRSSRTKQEDPSGCTTL</sequence>
<dbReference type="EMBL" id="FXUA01000018">
    <property type="protein sequence ID" value="SMP36659.1"/>
    <property type="molecule type" value="Genomic_DNA"/>
</dbReference>
<evidence type="ECO:0000313" key="5">
    <source>
        <dbReference type="Proteomes" id="UP001157915"/>
    </source>
</evidence>
<reference evidence="4 5" key="1">
    <citation type="submission" date="2017-05" db="EMBL/GenBank/DDBJ databases">
        <authorList>
            <person name="Varghese N."/>
            <person name="Submissions S."/>
        </authorList>
    </citation>
    <scope>NUCLEOTIDE SEQUENCE [LARGE SCALE GENOMIC DNA]</scope>
    <source>
        <strain evidence="4 5">DSM 15360</strain>
    </source>
</reference>
<protein>
    <submittedName>
        <fullName evidence="4">Uncharacterized protein</fullName>
    </submittedName>
</protein>
<feature type="transmembrane region" description="Helical" evidence="3">
    <location>
        <begin position="6"/>
        <end position="26"/>
    </location>
</feature>
<keyword evidence="5" id="KW-1185">Reference proteome</keyword>
<dbReference type="RefSeq" id="WP_283414961.1">
    <property type="nucleotide sequence ID" value="NZ_FXUA01000018.1"/>
</dbReference>
<keyword evidence="3" id="KW-0472">Membrane</keyword>
<accession>A0ABY1PNZ2</accession>
<organism evidence="4 5">
    <name type="scientific">Algoriphagus winogradskyi</name>
    <dbReference type="NCBI Taxonomy" id="237017"/>
    <lineage>
        <taxon>Bacteria</taxon>
        <taxon>Pseudomonadati</taxon>
        <taxon>Bacteroidota</taxon>
        <taxon>Cytophagia</taxon>
        <taxon>Cytophagales</taxon>
        <taxon>Cyclobacteriaceae</taxon>
        <taxon>Algoriphagus</taxon>
    </lineage>
</organism>
<evidence type="ECO:0000313" key="4">
    <source>
        <dbReference type="EMBL" id="SMP36659.1"/>
    </source>
</evidence>
<name>A0ABY1PNZ2_9BACT</name>
<keyword evidence="3" id="KW-1133">Transmembrane helix</keyword>
<proteinExistence type="predicted"/>
<feature type="region of interest" description="Disordered" evidence="2">
    <location>
        <begin position="63"/>
        <end position="86"/>
    </location>
</feature>
<keyword evidence="1" id="KW-0175">Coiled coil</keyword>
<feature type="coiled-coil region" evidence="1">
    <location>
        <begin position="26"/>
        <end position="53"/>
    </location>
</feature>
<evidence type="ECO:0000256" key="1">
    <source>
        <dbReference type="SAM" id="Coils"/>
    </source>
</evidence>
<dbReference type="Proteomes" id="UP001157915">
    <property type="component" value="Unassembled WGS sequence"/>
</dbReference>
<evidence type="ECO:0000256" key="2">
    <source>
        <dbReference type="SAM" id="MobiDB-lite"/>
    </source>
</evidence>